<accession>A0ABP9L497</accession>
<organism evidence="1 2">
    <name type="scientific">Streptomyces similanensis</name>
    <dbReference type="NCBI Taxonomy" id="1274988"/>
    <lineage>
        <taxon>Bacteria</taxon>
        <taxon>Bacillati</taxon>
        <taxon>Actinomycetota</taxon>
        <taxon>Actinomycetes</taxon>
        <taxon>Kitasatosporales</taxon>
        <taxon>Streptomycetaceae</taxon>
        <taxon>Streptomyces</taxon>
    </lineage>
</organism>
<gene>
    <name evidence="1" type="ORF">GCM10023336_52640</name>
</gene>
<reference evidence="2" key="1">
    <citation type="journal article" date="2019" name="Int. J. Syst. Evol. Microbiol.">
        <title>The Global Catalogue of Microorganisms (GCM) 10K type strain sequencing project: providing services to taxonomists for standard genome sequencing and annotation.</title>
        <authorList>
            <consortium name="The Broad Institute Genomics Platform"/>
            <consortium name="The Broad Institute Genome Sequencing Center for Infectious Disease"/>
            <person name="Wu L."/>
            <person name="Ma J."/>
        </authorList>
    </citation>
    <scope>NUCLEOTIDE SEQUENCE [LARGE SCALE GENOMIC DNA]</scope>
    <source>
        <strain evidence="2">JCM 18410</strain>
    </source>
</reference>
<protein>
    <submittedName>
        <fullName evidence="1">Uncharacterized protein</fullName>
    </submittedName>
</protein>
<comment type="caution">
    <text evidence="1">The sequence shown here is derived from an EMBL/GenBank/DDBJ whole genome shotgun (WGS) entry which is preliminary data.</text>
</comment>
<name>A0ABP9L497_9ACTN</name>
<proteinExistence type="predicted"/>
<evidence type="ECO:0000313" key="1">
    <source>
        <dbReference type="EMBL" id="GAA5068963.1"/>
    </source>
</evidence>
<dbReference type="Proteomes" id="UP001500124">
    <property type="component" value="Unassembled WGS sequence"/>
</dbReference>
<keyword evidence="2" id="KW-1185">Reference proteome</keyword>
<dbReference type="EMBL" id="BAABKC010000081">
    <property type="protein sequence ID" value="GAA5068963.1"/>
    <property type="molecule type" value="Genomic_DNA"/>
</dbReference>
<sequence>MTFVDDVLQGRAAIGGFGSYDDMWQDSEEDLGEIHDFVRLLRPE</sequence>
<dbReference type="RefSeq" id="WP_345670554.1">
    <property type="nucleotide sequence ID" value="NZ_BAABKC010000081.1"/>
</dbReference>
<evidence type="ECO:0000313" key="2">
    <source>
        <dbReference type="Proteomes" id="UP001500124"/>
    </source>
</evidence>